<dbReference type="Gene3D" id="3.10.450.50">
    <property type="match status" value="1"/>
</dbReference>
<evidence type="ECO:0000313" key="3">
    <source>
        <dbReference type="Proteomes" id="UP001569428"/>
    </source>
</evidence>
<dbReference type="SUPFAM" id="SSF54427">
    <property type="entry name" value="NTF2-like"/>
    <property type="match status" value="1"/>
</dbReference>
<dbReference type="InterPro" id="IPR032710">
    <property type="entry name" value="NTF2-like_dom_sf"/>
</dbReference>
<dbReference type="SUPFAM" id="SSF103642">
    <property type="entry name" value="Sec-C motif"/>
    <property type="match status" value="1"/>
</dbReference>
<organism evidence="2 3">
    <name type="scientific">Microbulbifer epialgicus</name>
    <dbReference type="NCBI Taxonomy" id="393907"/>
    <lineage>
        <taxon>Bacteria</taxon>
        <taxon>Pseudomonadati</taxon>
        <taxon>Pseudomonadota</taxon>
        <taxon>Gammaproteobacteria</taxon>
        <taxon>Cellvibrionales</taxon>
        <taxon>Microbulbiferaceae</taxon>
        <taxon>Microbulbifer</taxon>
    </lineage>
</organism>
<reference evidence="2 3" key="1">
    <citation type="submission" date="2024-08" db="EMBL/GenBank/DDBJ databases">
        <authorList>
            <person name="Ishaq N."/>
        </authorList>
    </citation>
    <scope>NUCLEOTIDE SEQUENCE [LARGE SCALE GENOMIC DNA]</scope>
    <source>
        <strain evidence="2 3">DSM 18651</strain>
    </source>
</reference>
<dbReference type="EMBL" id="JBGMEK010000005">
    <property type="protein sequence ID" value="MFA0810096.1"/>
    <property type="molecule type" value="Genomic_DNA"/>
</dbReference>
<evidence type="ECO:0000313" key="2">
    <source>
        <dbReference type="EMBL" id="MFA0810096.1"/>
    </source>
</evidence>
<keyword evidence="3" id="KW-1185">Reference proteome</keyword>
<dbReference type="InterPro" id="IPR048469">
    <property type="entry name" value="YchJ-like_M"/>
</dbReference>
<feature type="domain" description="YchJ-like middle NTF2-like" evidence="1">
    <location>
        <begin position="31"/>
        <end position="120"/>
    </location>
</feature>
<dbReference type="Pfam" id="PF17775">
    <property type="entry name" value="YchJ_M-like"/>
    <property type="match status" value="1"/>
</dbReference>
<dbReference type="Proteomes" id="UP001569428">
    <property type="component" value="Unassembled WGS sequence"/>
</dbReference>
<comment type="caution">
    <text evidence="2">The sequence shown here is derived from an EMBL/GenBank/DDBJ whole genome shotgun (WGS) entry which is preliminary data.</text>
</comment>
<protein>
    <submittedName>
        <fullName evidence="2">YchJ family protein</fullName>
    </submittedName>
</protein>
<dbReference type="InterPro" id="IPR004027">
    <property type="entry name" value="SEC_C_motif"/>
</dbReference>
<sequence>MTDQPCPCGSGKKFKACCELYLSDQAYPNAAEPLMRSRYCAYSMGNLAYLRKTWHPDTCPNLNEEDLETQWTRLEVIKSKPGLKQSVVEFKAWYTENDQEHVIHEISLFKLYKKRWVYIRPLTKWP</sequence>
<evidence type="ECO:0000259" key="1">
    <source>
        <dbReference type="Pfam" id="PF17775"/>
    </source>
</evidence>
<dbReference type="RefSeq" id="WP_371837708.1">
    <property type="nucleotide sequence ID" value="NZ_JBGMEK010000005.1"/>
</dbReference>
<name>A0ABV4NVW0_9GAMM</name>
<accession>A0ABV4NVW0</accession>
<dbReference type="Pfam" id="PF02810">
    <property type="entry name" value="SEC-C"/>
    <property type="match status" value="1"/>
</dbReference>
<proteinExistence type="predicted"/>
<gene>
    <name evidence="2" type="ORF">ACCI49_04115</name>
</gene>